<dbReference type="RefSeq" id="WP_135271639.1">
    <property type="nucleotide sequence ID" value="NZ_SRIB01000014.1"/>
</dbReference>
<dbReference type="OrthoDB" id="9774737at2"/>
<comment type="function">
    <text evidence="6">Involved in the regulation of the intracellular balance of NAD and NADP, and is a key enzyme in the biosynthesis of NADP. Catalyzes specifically the phosphorylation on 2'-hydroxyl of the adenosine moiety of NAD to yield NADP.</text>
</comment>
<feature type="binding site" evidence="6">
    <location>
        <begin position="51"/>
        <end position="52"/>
    </location>
    <ligand>
        <name>NAD(+)</name>
        <dbReference type="ChEBI" id="CHEBI:57540"/>
    </ligand>
</feature>
<reference evidence="7 8" key="1">
    <citation type="submission" date="2019-03" db="EMBL/GenBank/DDBJ databases">
        <title>Draft genome sequence data and analysis of a Fermenting Bacterium, Soehngenia longevitae strain 1933PT, isolated from petroleum reservoir in Azerbaijan.</title>
        <authorList>
            <person name="Grouzdev D.S."/>
            <person name="Bidzhieva S.K."/>
            <person name="Sokolova D.S."/>
            <person name="Tourova T.P."/>
            <person name="Poltaraus A.B."/>
            <person name="Nazina T.N."/>
        </authorList>
    </citation>
    <scope>NUCLEOTIDE SEQUENCE [LARGE SCALE GENOMIC DNA]</scope>
    <source>
        <strain evidence="7 8">1933P</strain>
    </source>
</reference>
<comment type="similarity">
    <text evidence="6">Belongs to the NAD kinase family.</text>
</comment>
<dbReference type="InterPro" id="IPR017437">
    <property type="entry name" value="ATP-NAD_kinase_PpnK-typ_C"/>
</dbReference>
<keyword evidence="2 6" id="KW-0418">Kinase</keyword>
<dbReference type="SUPFAM" id="SSF111331">
    <property type="entry name" value="NAD kinase/diacylglycerol kinase-like"/>
    <property type="match status" value="1"/>
</dbReference>
<accession>A0A4Z0D3H0</accession>
<evidence type="ECO:0000256" key="5">
    <source>
        <dbReference type="ARBA" id="ARBA00047925"/>
    </source>
</evidence>
<comment type="cofactor">
    <cofactor evidence="6">
        <name>a divalent metal cation</name>
        <dbReference type="ChEBI" id="CHEBI:60240"/>
    </cofactor>
</comment>
<dbReference type="GO" id="GO:0019674">
    <property type="term" value="P:NAD+ metabolic process"/>
    <property type="evidence" value="ECO:0007669"/>
    <property type="project" value="InterPro"/>
</dbReference>
<keyword evidence="1 6" id="KW-0808">Transferase</keyword>
<dbReference type="InterPro" id="IPR002504">
    <property type="entry name" value="NADK"/>
</dbReference>
<evidence type="ECO:0000313" key="7">
    <source>
        <dbReference type="EMBL" id="TFZ39276.1"/>
    </source>
</evidence>
<sequence length="267" mass="30175">MSERIINILSNKNYESKKTSDLLIDKLKFNGFTPSIDYNDKAELNICIGGDGAFLRSVHKHKFPYIPFVGINTGHLGFFQEIVPEKIDTFIHRYINNDYTIDKIYLVNASICTSEKCYYQTAINEIVIKGIGSKIIHLDVSIDNNHLEKFSGDGLIISTPVGSTAYNYSVGGSIVYPSIKALQITPLAPIISNAYRSLPNSAIIPGDSVIEIKPERRYMNSMLVINDGFEYKYNNIVTVDLTMSKKIISKLNFSKDMYWENLKSKFL</sequence>
<proteinExistence type="inferred from homology"/>
<comment type="caution">
    <text evidence="6">Lacks conserved residue(s) required for the propagation of feature annotation.</text>
</comment>
<organism evidence="7 8">
    <name type="scientific">Soehngenia longivitae</name>
    <dbReference type="NCBI Taxonomy" id="2562294"/>
    <lineage>
        <taxon>Bacteria</taxon>
        <taxon>Bacillati</taxon>
        <taxon>Bacillota</taxon>
        <taxon>Tissierellia</taxon>
        <taxon>Tissierellales</taxon>
        <taxon>Tissierellaceae</taxon>
        <taxon>Soehngenia</taxon>
    </lineage>
</organism>
<evidence type="ECO:0000256" key="6">
    <source>
        <dbReference type="HAMAP-Rule" id="MF_00361"/>
    </source>
</evidence>
<dbReference type="Pfam" id="PF20143">
    <property type="entry name" value="NAD_kinase_C"/>
    <property type="match status" value="1"/>
</dbReference>
<dbReference type="AlphaFoldDB" id="A0A4Z0D3H0"/>
<dbReference type="GO" id="GO:0046872">
    <property type="term" value="F:metal ion binding"/>
    <property type="evidence" value="ECO:0007669"/>
    <property type="project" value="UniProtKB-UniRule"/>
</dbReference>
<feature type="binding site" evidence="6">
    <location>
        <position position="161"/>
    </location>
    <ligand>
        <name>NAD(+)</name>
        <dbReference type="ChEBI" id="CHEBI:57540"/>
    </ligand>
</feature>
<dbReference type="InterPro" id="IPR017438">
    <property type="entry name" value="ATP-NAD_kinase_N"/>
</dbReference>
<evidence type="ECO:0000256" key="4">
    <source>
        <dbReference type="ARBA" id="ARBA00023027"/>
    </source>
</evidence>
<keyword evidence="4 6" id="KW-0520">NAD</keyword>
<feature type="binding site" evidence="6">
    <location>
        <position position="188"/>
    </location>
    <ligand>
        <name>NAD(+)</name>
        <dbReference type="ChEBI" id="CHEBI:57540"/>
    </ligand>
</feature>
<feature type="active site" description="Proton acceptor" evidence="6">
    <location>
        <position position="51"/>
    </location>
</feature>
<protein>
    <recommendedName>
        <fullName evidence="6">NAD kinase</fullName>
        <ecNumber evidence="6">2.7.1.23</ecNumber>
    </recommendedName>
    <alternativeName>
        <fullName evidence="6">ATP-dependent NAD kinase</fullName>
    </alternativeName>
</protein>
<dbReference type="GO" id="GO:0003951">
    <property type="term" value="F:NAD+ kinase activity"/>
    <property type="evidence" value="ECO:0007669"/>
    <property type="project" value="UniProtKB-UniRule"/>
</dbReference>
<dbReference type="Gene3D" id="2.60.200.30">
    <property type="entry name" value="Probable inorganic polyphosphate/atp-NAD kinase, domain 2"/>
    <property type="match status" value="1"/>
</dbReference>
<evidence type="ECO:0000256" key="3">
    <source>
        <dbReference type="ARBA" id="ARBA00022857"/>
    </source>
</evidence>
<dbReference type="PANTHER" id="PTHR20275:SF0">
    <property type="entry name" value="NAD KINASE"/>
    <property type="match status" value="1"/>
</dbReference>
<dbReference type="PANTHER" id="PTHR20275">
    <property type="entry name" value="NAD KINASE"/>
    <property type="match status" value="1"/>
</dbReference>
<dbReference type="EMBL" id="SRIB01000014">
    <property type="protein sequence ID" value="TFZ39276.1"/>
    <property type="molecule type" value="Genomic_DNA"/>
</dbReference>
<dbReference type="Pfam" id="PF01513">
    <property type="entry name" value="NAD_kinase"/>
    <property type="match status" value="1"/>
</dbReference>
<feature type="binding site" evidence="6">
    <location>
        <position position="153"/>
    </location>
    <ligand>
        <name>NAD(+)</name>
        <dbReference type="ChEBI" id="CHEBI:57540"/>
    </ligand>
</feature>
<keyword evidence="6" id="KW-0547">Nucleotide-binding</keyword>
<name>A0A4Z0D3H0_9FIRM</name>
<keyword evidence="6" id="KW-0067">ATP-binding</keyword>
<feature type="binding site" evidence="6">
    <location>
        <begin position="164"/>
        <end position="169"/>
    </location>
    <ligand>
        <name>NAD(+)</name>
        <dbReference type="ChEBI" id="CHEBI:57540"/>
    </ligand>
</feature>
<evidence type="ECO:0000256" key="1">
    <source>
        <dbReference type="ARBA" id="ARBA00022679"/>
    </source>
</evidence>
<comment type="caution">
    <text evidence="7">The sequence shown here is derived from an EMBL/GenBank/DDBJ whole genome shotgun (WGS) entry which is preliminary data.</text>
</comment>
<dbReference type="GO" id="GO:0051287">
    <property type="term" value="F:NAD binding"/>
    <property type="evidence" value="ECO:0007669"/>
    <property type="project" value="UniProtKB-ARBA"/>
</dbReference>
<keyword evidence="3 6" id="KW-0521">NADP</keyword>
<comment type="subcellular location">
    <subcellularLocation>
        <location evidence="6">Cytoplasm</location>
    </subcellularLocation>
</comment>
<dbReference type="GO" id="GO:0005737">
    <property type="term" value="C:cytoplasm"/>
    <property type="evidence" value="ECO:0007669"/>
    <property type="project" value="UniProtKB-SubCell"/>
</dbReference>
<keyword evidence="6" id="KW-0963">Cytoplasm</keyword>
<evidence type="ECO:0000313" key="8">
    <source>
        <dbReference type="Proteomes" id="UP000298381"/>
    </source>
</evidence>
<dbReference type="EC" id="2.7.1.23" evidence="6"/>
<keyword evidence="8" id="KW-1185">Reference proteome</keyword>
<dbReference type="InterPro" id="IPR016064">
    <property type="entry name" value="NAD/diacylglycerol_kinase_sf"/>
</dbReference>
<comment type="catalytic activity">
    <reaction evidence="5 6">
        <text>NAD(+) + ATP = ADP + NADP(+) + H(+)</text>
        <dbReference type="Rhea" id="RHEA:18629"/>
        <dbReference type="ChEBI" id="CHEBI:15378"/>
        <dbReference type="ChEBI" id="CHEBI:30616"/>
        <dbReference type="ChEBI" id="CHEBI:57540"/>
        <dbReference type="ChEBI" id="CHEBI:58349"/>
        <dbReference type="ChEBI" id="CHEBI:456216"/>
        <dbReference type="EC" id="2.7.1.23"/>
    </reaction>
</comment>
<dbReference type="GO" id="GO:0006741">
    <property type="term" value="P:NADP+ biosynthetic process"/>
    <property type="evidence" value="ECO:0007669"/>
    <property type="project" value="UniProtKB-UniRule"/>
</dbReference>
<dbReference type="Proteomes" id="UP000298381">
    <property type="component" value="Unassembled WGS sequence"/>
</dbReference>
<feature type="binding site" evidence="6">
    <location>
        <position position="134"/>
    </location>
    <ligand>
        <name>NAD(+)</name>
        <dbReference type="ChEBI" id="CHEBI:57540"/>
    </ligand>
</feature>
<dbReference type="HAMAP" id="MF_00361">
    <property type="entry name" value="NAD_kinase"/>
    <property type="match status" value="1"/>
</dbReference>
<dbReference type="GO" id="GO:0005524">
    <property type="term" value="F:ATP binding"/>
    <property type="evidence" value="ECO:0007669"/>
    <property type="project" value="UniProtKB-KW"/>
</dbReference>
<dbReference type="Gene3D" id="3.40.50.10330">
    <property type="entry name" value="Probable inorganic polyphosphate/atp-NAD kinase, domain 1"/>
    <property type="match status" value="1"/>
</dbReference>
<gene>
    <name evidence="6" type="primary">nadK</name>
    <name evidence="7" type="ORF">E4100_08590</name>
</gene>
<evidence type="ECO:0000256" key="2">
    <source>
        <dbReference type="ARBA" id="ARBA00022777"/>
    </source>
</evidence>
<feature type="binding site" evidence="6">
    <location>
        <position position="56"/>
    </location>
    <ligand>
        <name>NAD(+)</name>
        <dbReference type="ChEBI" id="CHEBI:57540"/>
    </ligand>
</feature>
<feature type="binding site" evidence="6">
    <location>
        <begin position="124"/>
        <end position="125"/>
    </location>
    <ligand>
        <name>NAD(+)</name>
        <dbReference type="ChEBI" id="CHEBI:57540"/>
    </ligand>
</feature>